<feature type="chain" id="PRO_5007867524" evidence="15">
    <location>
        <begin position="22"/>
        <end position="512"/>
    </location>
</feature>
<dbReference type="PRINTS" id="PR00463">
    <property type="entry name" value="EP450I"/>
</dbReference>
<evidence type="ECO:0000256" key="4">
    <source>
        <dbReference type="ARBA" id="ARBA00010617"/>
    </source>
</evidence>
<dbReference type="Proteomes" id="UP000076727">
    <property type="component" value="Unassembled WGS sequence"/>
</dbReference>
<dbReference type="OrthoDB" id="2789670at2759"/>
<dbReference type="PROSITE" id="PS00086">
    <property type="entry name" value="CYTOCHROME_P450"/>
    <property type="match status" value="1"/>
</dbReference>
<evidence type="ECO:0000256" key="9">
    <source>
        <dbReference type="ARBA" id="ARBA00023002"/>
    </source>
</evidence>
<dbReference type="SUPFAM" id="SSF48264">
    <property type="entry name" value="Cytochrome P450"/>
    <property type="match status" value="1"/>
</dbReference>
<dbReference type="InterPro" id="IPR017972">
    <property type="entry name" value="Cyt_P450_CS"/>
</dbReference>
<dbReference type="GO" id="GO:0004497">
    <property type="term" value="F:monooxygenase activity"/>
    <property type="evidence" value="ECO:0007669"/>
    <property type="project" value="UniProtKB-KW"/>
</dbReference>
<keyword evidence="12" id="KW-0472">Membrane</keyword>
<comment type="cofactor">
    <cofactor evidence="1 13">
        <name>heme</name>
        <dbReference type="ChEBI" id="CHEBI:30413"/>
    </cofactor>
</comment>
<proteinExistence type="inferred from homology"/>
<dbReference type="STRING" id="1314783.A0A165UCR7"/>
<keyword evidence="6" id="KW-0812">Transmembrane</keyword>
<feature type="signal peptide" evidence="15">
    <location>
        <begin position="1"/>
        <end position="21"/>
    </location>
</feature>
<evidence type="ECO:0000256" key="13">
    <source>
        <dbReference type="PIRSR" id="PIRSR602401-1"/>
    </source>
</evidence>
<sequence length="512" mass="57507">MVTFSNIFSISAFVLLTSVLACVLWQRQRKHLPPGPRGWPVIGNFLDIPKAYAWKTFAKWGIEWGDIMSITVFGQTTVVLNSPNLAFALLDKKGARYSDRPRLPVVGEIMGLEYSLGMHHYNSRWKHLRKLFAQAIGTRASLLSMSGHLEYEAFRFLRCTMLSPGTLAQQVKRYIGTSMLRITYGYRVEDENDQMFNDIDRTLDSITLALAPGTYLADFFPVLTKVPAWFPGAGWKRKAQICRTDFITMRELPFQYARQHIHAGTLESCFVSGMLEDNNDPEHDAVIAEAAFSMYTGGFETSVATILAFFLAMMCFPEVQKKAQDEIDSVIGNDRLPSLADLDQLPYVTALFWEVLRWHAVLPLGATHRLTADDVHMGYLIPEGTMVVANIWAMLRDPRLYTSPEIFNPDRFIPSGGSEPEYDPRRIGFGFGRRICPGMQLAELSLCLTMGMVLSIFNISKPIVNGKVVEPPMQSSANIVSHPLPFECDIQPRSAKAAALVSDAFEDHTRSV</sequence>
<dbReference type="CDD" id="cd11065">
    <property type="entry name" value="CYP64-like"/>
    <property type="match status" value="1"/>
</dbReference>
<dbReference type="InterPro" id="IPR050364">
    <property type="entry name" value="Cytochrome_P450_fung"/>
</dbReference>
<name>A0A165UCR7_9APHY</name>
<dbReference type="PANTHER" id="PTHR46300:SF7">
    <property type="entry name" value="P450, PUTATIVE (EUROFUNG)-RELATED"/>
    <property type="match status" value="1"/>
</dbReference>
<keyword evidence="9 14" id="KW-0560">Oxidoreductase</keyword>
<keyword evidence="5 13" id="KW-0349">Heme</keyword>
<evidence type="ECO:0000256" key="2">
    <source>
        <dbReference type="ARBA" id="ARBA00004167"/>
    </source>
</evidence>
<dbReference type="InterPro" id="IPR002401">
    <property type="entry name" value="Cyt_P450_E_grp-I"/>
</dbReference>
<dbReference type="InterPro" id="IPR036396">
    <property type="entry name" value="Cyt_P450_sf"/>
</dbReference>
<protein>
    <submittedName>
        <fullName evidence="16">Cytochrome P450</fullName>
    </submittedName>
</protein>
<dbReference type="PANTHER" id="PTHR46300">
    <property type="entry name" value="P450, PUTATIVE (EUROFUNG)-RELATED-RELATED"/>
    <property type="match status" value="1"/>
</dbReference>
<gene>
    <name evidence="16" type="ORF">DAEQUDRAFT_700714</name>
</gene>
<evidence type="ECO:0000256" key="15">
    <source>
        <dbReference type="SAM" id="SignalP"/>
    </source>
</evidence>
<dbReference type="EMBL" id="KV429032">
    <property type="protein sequence ID" value="KZT74723.1"/>
    <property type="molecule type" value="Genomic_DNA"/>
</dbReference>
<dbReference type="GO" id="GO:0005506">
    <property type="term" value="F:iron ion binding"/>
    <property type="evidence" value="ECO:0007669"/>
    <property type="project" value="InterPro"/>
</dbReference>
<evidence type="ECO:0000256" key="6">
    <source>
        <dbReference type="ARBA" id="ARBA00022692"/>
    </source>
</evidence>
<keyword evidence="10 13" id="KW-0408">Iron</keyword>
<keyword evidence="7 13" id="KW-0479">Metal-binding</keyword>
<reference evidence="16 17" key="1">
    <citation type="journal article" date="2016" name="Mol. Biol. Evol.">
        <title>Comparative Genomics of Early-Diverging Mushroom-Forming Fungi Provides Insights into the Origins of Lignocellulose Decay Capabilities.</title>
        <authorList>
            <person name="Nagy L.G."/>
            <person name="Riley R."/>
            <person name="Tritt A."/>
            <person name="Adam C."/>
            <person name="Daum C."/>
            <person name="Floudas D."/>
            <person name="Sun H."/>
            <person name="Yadav J.S."/>
            <person name="Pangilinan J."/>
            <person name="Larsson K.H."/>
            <person name="Matsuura K."/>
            <person name="Barry K."/>
            <person name="Labutti K."/>
            <person name="Kuo R."/>
            <person name="Ohm R.A."/>
            <person name="Bhattacharya S.S."/>
            <person name="Shirouzu T."/>
            <person name="Yoshinaga Y."/>
            <person name="Martin F.M."/>
            <person name="Grigoriev I.V."/>
            <person name="Hibbett D.S."/>
        </authorList>
    </citation>
    <scope>NUCLEOTIDE SEQUENCE [LARGE SCALE GENOMIC DNA]</scope>
    <source>
        <strain evidence="16 17">L-15889</strain>
    </source>
</reference>
<comment type="similarity">
    <text evidence="4 14">Belongs to the cytochrome P450 family.</text>
</comment>
<keyword evidence="17" id="KW-1185">Reference proteome</keyword>
<keyword evidence="15" id="KW-0732">Signal</keyword>
<evidence type="ECO:0000256" key="5">
    <source>
        <dbReference type="ARBA" id="ARBA00022617"/>
    </source>
</evidence>
<organism evidence="16 17">
    <name type="scientific">Daedalea quercina L-15889</name>
    <dbReference type="NCBI Taxonomy" id="1314783"/>
    <lineage>
        <taxon>Eukaryota</taxon>
        <taxon>Fungi</taxon>
        <taxon>Dikarya</taxon>
        <taxon>Basidiomycota</taxon>
        <taxon>Agaricomycotina</taxon>
        <taxon>Agaricomycetes</taxon>
        <taxon>Polyporales</taxon>
        <taxon>Fomitopsis</taxon>
    </lineage>
</organism>
<evidence type="ECO:0000256" key="7">
    <source>
        <dbReference type="ARBA" id="ARBA00022723"/>
    </source>
</evidence>
<keyword evidence="11 14" id="KW-0503">Monooxygenase</keyword>
<evidence type="ECO:0000256" key="12">
    <source>
        <dbReference type="ARBA" id="ARBA00023136"/>
    </source>
</evidence>
<dbReference type="Gene3D" id="1.10.630.10">
    <property type="entry name" value="Cytochrome P450"/>
    <property type="match status" value="1"/>
</dbReference>
<evidence type="ECO:0000256" key="8">
    <source>
        <dbReference type="ARBA" id="ARBA00022989"/>
    </source>
</evidence>
<dbReference type="AlphaFoldDB" id="A0A165UCR7"/>
<comment type="subcellular location">
    <subcellularLocation>
        <location evidence="2">Membrane</location>
        <topology evidence="2">Single-pass membrane protein</topology>
    </subcellularLocation>
</comment>
<accession>A0A165UCR7</accession>
<evidence type="ECO:0000256" key="1">
    <source>
        <dbReference type="ARBA" id="ARBA00001971"/>
    </source>
</evidence>
<evidence type="ECO:0000313" key="16">
    <source>
        <dbReference type="EMBL" id="KZT74723.1"/>
    </source>
</evidence>
<evidence type="ECO:0000256" key="3">
    <source>
        <dbReference type="ARBA" id="ARBA00005179"/>
    </source>
</evidence>
<evidence type="ECO:0000256" key="14">
    <source>
        <dbReference type="RuleBase" id="RU000461"/>
    </source>
</evidence>
<dbReference type="GO" id="GO:0016705">
    <property type="term" value="F:oxidoreductase activity, acting on paired donors, with incorporation or reduction of molecular oxygen"/>
    <property type="evidence" value="ECO:0007669"/>
    <property type="project" value="InterPro"/>
</dbReference>
<comment type="pathway">
    <text evidence="3">Secondary metabolite biosynthesis.</text>
</comment>
<dbReference type="GO" id="GO:0020037">
    <property type="term" value="F:heme binding"/>
    <property type="evidence" value="ECO:0007669"/>
    <property type="project" value="InterPro"/>
</dbReference>
<evidence type="ECO:0000256" key="11">
    <source>
        <dbReference type="ARBA" id="ARBA00023033"/>
    </source>
</evidence>
<evidence type="ECO:0000256" key="10">
    <source>
        <dbReference type="ARBA" id="ARBA00023004"/>
    </source>
</evidence>
<dbReference type="Pfam" id="PF00067">
    <property type="entry name" value="p450"/>
    <property type="match status" value="1"/>
</dbReference>
<keyword evidence="8" id="KW-1133">Transmembrane helix</keyword>
<evidence type="ECO:0000313" key="17">
    <source>
        <dbReference type="Proteomes" id="UP000076727"/>
    </source>
</evidence>
<dbReference type="GO" id="GO:0016020">
    <property type="term" value="C:membrane"/>
    <property type="evidence" value="ECO:0007669"/>
    <property type="project" value="UniProtKB-SubCell"/>
</dbReference>
<dbReference type="InterPro" id="IPR001128">
    <property type="entry name" value="Cyt_P450"/>
</dbReference>
<feature type="binding site" description="axial binding residue" evidence="13">
    <location>
        <position position="436"/>
    </location>
    <ligand>
        <name>heme</name>
        <dbReference type="ChEBI" id="CHEBI:30413"/>
    </ligand>
    <ligandPart>
        <name>Fe</name>
        <dbReference type="ChEBI" id="CHEBI:18248"/>
    </ligandPart>
</feature>